<keyword evidence="1" id="KW-0812">Transmembrane</keyword>
<protein>
    <submittedName>
        <fullName evidence="2">Uncharacterized protein</fullName>
    </submittedName>
</protein>
<keyword evidence="1" id="KW-0472">Membrane</keyword>
<sequence>MESNTSRDVNVVVTITNSYEDDSEYGNLYIKKIVDGDGPDGPYQVRLCRDDGQLDIATLAIENGTYDDGCIYLDIEKGVNAFNNEDYEFEGLYYIFENGPVTDKHQGYLVFLADSDWNYDSDSPIAGEGEPEFGAPDGNTPVYFEPYADVYLVIVNYFEGDTPPDEPELIVKKKIGSGASTQKYYSVDLQKWVCPNLERASLMVAENPIDNECGWETIDSFEIAVGEPWSVTLNDLYAEYGNGEYLVVETDFDEIKNWKSSSYALNGNTVDEARFWVYGEENADIIVEVTNNFKTSGGGDTWPQLTIEKKIGDGTSTQNTFTVELQKEDGDDWDVVDNFTITAGSTKTVNMQQYKSGTYRVVEITDEIDNFKSVSYSVTGDTADNDEFKVVLNGRSSKVVVTNNFGEKEVIIEETEPATPVIPAPEIITVPEPAPVLPKTGTAPIAAGLGLMLAAGGLAIIRIKK</sequence>
<comment type="caution">
    <text evidence="2">The sequence shown here is derived from an EMBL/GenBank/DDBJ whole genome shotgun (WGS) entry which is preliminary data.</text>
</comment>
<keyword evidence="1" id="KW-1133">Transmembrane helix</keyword>
<dbReference type="AlphaFoldDB" id="A0A0W8E247"/>
<accession>A0A0W8E247</accession>
<evidence type="ECO:0000256" key="1">
    <source>
        <dbReference type="SAM" id="Phobius"/>
    </source>
</evidence>
<name>A0A0W8E247_9ZZZZ</name>
<organism evidence="2">
    <name type="scientific">hydrocarbon metagenome</name>
    <dbReference type="NCBI Taxonomy" id="938273"/>
    <lineage>
        <taxon>unclassified sequences</taxon>
        <taxon>metagenomes</taxon>
        <taxon>ecological metagenomes</taxon>
    </lineage>
</organism>
<gene>
    <name evidence="2" type="ORF">ASZ90_020209</name>
</gene>
<evidence type="ECO:0000313" key="2">
    <source>
        <dbReference type="EMBL" id="KUG02387.1"/>
    </source>
</evidence>
<dbReference type="EMBL" id="LNQE01001920">
    <property type="protein sequence ID" value="KUG02387.1"/>
    <property type="molecule type" value="Genomic_DNA"/>
</dbReference>
<reference evidence="2" key="1">
    <citation type="journal article" date="2015" name="Proc. Natl. Acad. Sci. U.S.A.">
        <title>Networks of energetic and metabolic interactions define dynamics in microbial communities.</title>
        <authorList>
            <person name="Embree M."/>
            <person name="Liu J.K."/>
            <person name="Al-Bassam M.M."/>
            <person name="Zengler K."/>
        </authorList>
    </citation>
    <scope>NUCLEOTIDE SEQUENCE</scope>
</reference>
<feature type="transmembrane region" description="Helical" evidence="1">
    <location>
        <begin position="441"/>
        <end position="461"/>
    </location>
</feature>
<proteinExistence type="predicted"/>